<dbReference type="SUPFAM" id="SSF52540">
    <property type="entry name" value="P-loop containing nucleoside triphosphate hydrolases"/>
    <property type="match status" value="1"/>
</dbReference>
<organism evidence="2 3">
    <name type="scientific">Pseudanabaena yagii GIHE-NHR1</name>
    <dbReference type="NCBI Taxonomy" id="2722753"/>
    <lineage>
        <taxon>Bacteria</taxon>
        <taxon>Bacillati</taxon>
        <taxon>Cyanobacteriota</taxon>
        <taxon>Cyanophyceae</taxon>
        <taxon>Pseudanabaenales</taxon>
        <taxon>Pseudanabaenaceae</taxon>
        <taxon>Pseudanabaena</taxon>
        <taxon>Pseudanabaena yagii</taxon>
    </lineage>
</organism>
<accession>A0ABX1LUL1</accession>
<gene>
    <name evidence="2" type="ORF">HC246_17905</name>
</gene>
<name>A0ABX1LUL1_9CYAN</name>
<dbReference type="Proteomes" id="UP000738376">
    <property type="component" value="Unassembled WGS sequence"/>
</dbReference>
<feature type="domain" description="Schlafen group 3-like DNA/RNA helicase" evidence="1">
    <location>
        <begin position="85"/>
        <end position="208"/>
    </location>
</feature>
<dbReference type="InterPro" id="IPR018647">
    <property type="entry name" value="SLFN_3-like_DNA/RNA_helicase"/>
</dbReference>
<protein>
    <submittedName>
        <fullName evidence="2">DUF2075 domain-containing protein</fullName>
    </submittedName>
</protein>
<proteinExistence type="predicted"/>
<dbReference type="InterPro" id="IPR027417">
    <property type="entry name" value="P-loop_NTPase"/>
</dbReference>
<evidence type="ECO:0000313" key="3">
    <source>
        <dbReference type="Proteomes" id="UP000738376"/>
    </source>
</evidence>
<comment type="caution">
    <text evidence="2">The sequence shown here is derived from an EMBL/GenBank/DDBJ whole genome shotgun (WGS) entry which is preliminary data.</text>
</comment>
<dbReference type="EMBL" id="JAAVJL010000002">
    <property type="protein sequence ID" value="NMF59842.1"/>
    <property type="molecule type" value="Genomic_DNA"/>
</dbReference>
<evidence type="ECO:0000313" key="2">
    <source>
        <dbReference type="EMBL" id="NMF59842.1"/>
    </source>
</evidence>
<reference evidence="2 3" key="1">
    <citation type="submission" date="2020-03" db="EMBL/GenBank/DDBJ databases">
        <title>Draft Genome Sequence of 2-Methylisoborneol Producing Pseudanabaena yagii Strain GIHE-NHR1 Isolated from North Han River in South Korea.</title>
        <authorList>
            <person name="Jeong J."/>
        </authorList>
    </citation>
    <scope>NUCLEOTIDE SEQUENCE [LARGE SCALE GENOMIC DNA]</scope>
    <source>
        <strain evidence="2 3">GIHE-NHR1</strain>
    </source>
</reference>
<dbReference type="Gene3D" id="3.40.50.300">
    <property type="entry name" value="P-loop containing nucleotide triphosphate hydrolases"/>
    <property type="match status" value="2"/>
</dbReference>
<dbReference type="Pfam" id="PF09848">
    <property type="entry name" value="SLFN-g3_helicase"/>
    <property type="match status" value="1"/>
</dbReference>
<sequence>MLHRLLSVNQDINRHISSIFDYYSCSGNHLRLGEKGVNRIIDLISPKTNFKKYIGNDLSEIHQEILRLTEQQFAILNSLYFQSQCTILGCAGSGKTQLAIEKTRQLSQQNYTTLITCKSLNLSLYIAASLSQEIESNHCVVSHYSKVIENYNNRKFDAIILDEGQDFERSELDLLKKLLTEEEIFYIFQDSNQNISKKENISKYTLQLNPMALNKNCRNTNQIFHYAKPFVSCLHPLESSSIDGRDVVQKVYDRPCNLLLMIEKDISFLVNEEKVNSNQIIILTDIHPLSKSFLASLSKIGNFSLIEYSLNNKEKQSIQYENIGRYKGLENDIILLVLEKPKTLVPNNWDIANKYIGATRAKSYLIVYEAPDPEIDF</sequence>
<keyword evidence="3" id="KW-1185">Reference proteome</keyword>
<dbReference type="RefSeq" id="WP_169364820.1">
    <property type="nucleotide sequence ID" value="NZ_JAAVJL010000002.1"/>
</dbReference>
<evidence type="ECO:0000259" key="1">
    <source>
        <dbReference type="Pfam" id="PF09848"/>
    </source>
</evidence>